<sequence length="143" mass="17019">MTAIMQVRRYLYGNMTENVLRRYVNGTYKRLSFKGIMSFYPLITDESQMKYLDQWLVSTIINVIRKREKLLIQHNPNFNVNQFPFNCDKDSLIIKCKHEEVFGKKGLMQIPSFLRIYKALRLGLTREGIEKIMNPNSFSYYDS</sequence>
<name>A0A069D3A9_9BACE</name>
<organism evidence="1 2">
    <name type="scientific">Bacteroides graminisolvens DSM 19988 = JCM 15093</name>
    <dbReference type="NCBI Taxonomy" id="1121097"/>
    <lineage>
        <taxon>Bacteria</taxon>
        <taxon>Pseudomonadati</taxon>
        <taxon>Bacteroidota</taxon>
        <taxon>Bacteroidia</taxon>
        <taxon>Bacteroidales</taxon>
        <taxon>Bacteroidaceae</taxon>
        <taxon>Bacteroides</taxon>
    </lineage>
</organism>
<gene>
    <name evidence="1" type="ORF">JCM15093_1947</name>
</gene>
<accession>A0A069D3A9</accession>
<evidence type="ECO:0000313" key="2">
    <source>
        <dbReference type="Proteomes" id="UP000027601"/>
    </source>
</evidence>
<reference evidence="1 2" key="1">
    <citation type="journal article" date="2015" name="Microbes Environ.">
        <title>Distribution and evolution of nitrogen fixation genes in the phylum bacteroidetes.</title>
        <authorList>
            <person name="Inoue J."/>
            <person name="Oshima K."/>
            <person name="Suda W."/>
            <person name="Sakamoto M."/>
            <person name="Iino T."/>
            <person name="Noda S."/>
            <person name="Hongoh Y."/>
            <person name="Hattori M."/>
            <person name="Ohkuma M."/>
        </authorList>
    </citation>
    <scope>NUCLEOTIDE SEQUENCE [LARGE SCALE GENOMIC DNA]</scope>
    <source>
        <strain evidence="1 2">JCM 15093</strain>
    </source>
</reference>
<keyword evidence="2" id="KW-1185">Reference proteome</keyword>
<evidence type="ECO:0000313" key="1">
    <source>
        <dbReference type="EMBL" id="GAK36756.1"/>
    </source>
</evidence>
<dbReference type="eggNOG" id="COG3344">
    <property type="taxonomic scope" value="Bacteria"/>
</dbReference>
<protein>
    <submittedName>
        <fullName evidence="1">Uncharacterized protein</fullName>
    </submittedName>
</protein>
<dbReference type="AlphaFoldDB" id="A0A069D3A9"/>
<dbReference type="STRING" id="1121097.GCA_000428125_01855"/>
<dbReference type="Proteomes" id="UP000027601">
    <property type="component" value="Unassembled WGS sequence"/>
</dbReference>
<comment type="caution">
    <text evidence="1">The sequence shown here is derived from an EMBL/GenBank/DDBJ whole genome shotgun (WGS) entry which is preliminary data.</text>
</comment>
<dbReference type="EMBL" id="BAJS01000010">
    <property type="protein sequence ID" value="GAK36756.1"/>
    <property type="molecule type" value="Genomic_DNA"/>
</dbReference>
<proteinExistence type="predicted"/>